<reference evidence="2 3" key="1">
    <citation type="journal article" date="2015" name="BMC Genomics">
        <title>Gene expression during zombie ant biting behavior reflects the complexity underlying fungal parasitic behavioral manipulation.</title>
        <authorList>
            <person name="de Bekker C."/>
            <person name="Ohm R.A."/>
            <person name="Loreto R.G."/>
            <person name="Sebastian A."/>
            <person name="Albert I."/>
            <person name="Merrow M."/>
            <person name="Brachmann A."/>
            <person name="Hughes D.P."/>
        </authorList>
    </citation>
    <scope>NUCLEOTIDE SEQUENCE [LARGE SCALE GENOMIC DNA]</scope>
    <source>
        <strain evidence="2 3">SC16a</strain>
    </source>
</reference>
<reference evidence="2 3" key="2">
    <citation type="journal article" date="2017" name="Sci. Rep.">
        <title>Ant-infecting Ophiocordyceps genomes reveal a high diversity of potential behavioral manipulation genes and a possible major role for enterotoxins.</title>
        <authorList>
            <person name="de Bekker C."/>
            <person name="Ohm R.A."/>
            <person name="Evans H.C."/>
            <person name="Brachmann A."/>
            <person name="Hughes D.P."/>
        </authorList>
    </citation>
    <scope>NUCLEOTIDE SEQUENCE [LARGE SCALE GENOMIC DNA]</scope>
    <source>
        <strain evidence="2 3">SC16a</strain>
    </source>
</reference>
<gene>
    <name evidence="2" type="ORF">XA68_18486</name>
</gene>
<feature type="compositionally biased region" description="Polar residues" evidence="1">
    <location>
        <begin position="119"/>
        <end position="131"/>
    </location>
</feature>
<evidence type="ECO:0000313" key="2">
    <source>
        <dbReference type="EMBL" id="PFH60957.1"/>
    </source>
</evidence>
<organism evidence="2 3">
    <name type="scientific">Ophiocordyceps unilateralis</name>
    <name type="common">Zombie-ant fungus</name>
    <name type="synonym">Torrubia unilateralis</name>
    <dbReference type="NCBI Taxonomy" id="268505"/>
    <lineage>
        <taxon>Eukaryota</taxon>
        <taxon>Fungi</taxon>
        <taxon>Dikarya</taxon>
        <taxon>Ascomycota</taxon>
        <taxon>Pezizomycotina</taxon>
        <taxon>Sordariomycetes</taxon>
        <taxon>Hypocreomycetidae</taxon>
        <taxon>Hypocreales</taxon>
        <taxon>Ophiocordycipitaceae</taxon>
        <taxon>Ophiocordyceps</taxon>
    </lineage>
</organism>
<feature type="compositionally biased region" description="Basic and acidic residues" evidence="1">
    <location>
        <begin position="50"/>
        <end position="64"/>
    </location>
</feature>
<evidence type="ECO:0000313" key="3">
    <source>
        <dbReference type="Proteomes" id="UP000037136"/>
    </source>
</evidence>
<dbReference type="OrthoDB" id="5335210at2759"/>
<sequence>MSAGSSVSALTPLSGDGPTGSYREQTTEKESPSLGKEDNAQAGLKAFRQARRELQKIKEQETRQRYRTSGKSTGEVEKVDGGMTQSAMMNRRPREESANSQRSSDCSHAASERRDRSGSDASTVMTGYSRSARQRKGSATHDEYQGPYGRSSPSKGLTGLAGWDMRPSMGTGMSPSHSTGAIDGSGRRSGRASSKSGSPNPQRHKMQYEGQPYGQGRSGGLPSAAVSTPNLHAAAAAAAPPLPPINPRRKNGFARPPLEHASASQGSLGGGSEAYGTSEDEGLPQYKVGGRRLTAGDGSRAKASPPQASTRTMVSQANMTRGGLPGGMF</sequence>
<evidence type="ECO:0000256" key="1">
    <source>
        <dbReference type="SAM" id="MobiDB-lite"/>
    </source>
</evidence>
<dbReference type="AlphaFoldDB" id="A0A2A9PJ88"/>
<name>A0A2A9PJ88_OPHUN</name>
<dbReference type="STRING" id="268505.A0A2A9PJ88"/>
<protein>
    <submittedName>
        <fullName evidence="2">Uncharacterized protein</fullName>
    </submittedName>
</protein>
<feature type="region of interest" description="Disordered" evidence="1">
    <location>
        <begin position="1"/>
        <end position="329"/>
    </location>
</feature>
<dbReference type="Proteomes" id="UP000037136">
    <property type="component" value="Unassembled WGS sequence"/>
</dbReference>
<proteinExistence type="predicted"/>
<keyword evidence="3" id="KW-1185">Reference proteome</keyword>
<comment type="caution">
    <text evidence="2">The sequence shown here is derived from an EMBL/GenBank/DDBJ whole genome shotgun (WGS) entry which is preliminary data.</text>
</comment>
<feature type="compositionally biased region" description="Basic and acidic residues" evidence="1">
    <location>
        <begin position="25"/>
        <end position="39"/>
    </location>
</feature>
<feature type="compositionally biased region" description="Polar residues" evidence="1">
    <location>
        <begin position="1"/>
        <end position="11"/>
    </location>
</feature>
<dbReference type="EMBL" id="LAZP02000097">
    <property type="protein sequence ID" value="PFH60957.1"/>
    <property type="molecule type" value="Genomic_DNA"/>
</dbReference>
<feature type="compositionally biased region" description="Polar residues" evidence="1">
    <location>
        <begin position="306"/>
        <end position="319"/>
    </location>
</feature>
<accession>A0A2A9PJ88</accession>